<sequence length="63" mass="7216">MNRGFLGNKDQRFHFDCSTCKLGKSKILPFPSYGSRANTCFEIIHSDVWGISLLSRMHNINIL</sequence>
<dbReference type="EMBL" id="JBBNAG010000003">
    <property type="protein sequence ID" value="KAK9148876.1"/>
    <property type="molecule type" value="Genomic_DNA"/>
</dbReference>
<dbReference type="AlphaFoldDB" id="A0AAP0KAA6"/>
<organism evidence="1 2">
    <name type="scientific">Stephania cephalantha</name>
    <dbReference type="NCBI Taxonomy" id="152367"/>
    <lineage>
        <taxon>Eukaryota</taxon>
        <taxon>Viridiplantae</taxon>
        <taxon>Streptophyta</taxon>
        <taxon>Embryophyta</taxon>
        <taxon>Tracheophyta</taxon>
        <taxon>Spermatophyta</taxon>
        <taxon>Magnoliopsida</taxon>
        <taxon>Ranunculales</taxon>
        <taxon>Menispermaceae</taxon>
        <taxon>Menispermoideae</taxon>
        <taxon>Cissampelideae</taxon>
        <taxon>Stephania</taxon>
    </lineage>
</organism>
<gene>
    <name evidence="1" type="ORF">Scep_007633</name>
</gene>
<reference evidence="1 2" key="1">
    <citation type="submission" date="2024-01" db="EMBL/GenBank/DDBJ databases">
        <title>Genome assemblies of Stephania.</title>
        <authorList>
            <person name="Yang L."/>
        </authorList>
    </citation>
    <scope>NUCLEOTIDE SEQUENCE [LARGE SCALE GENOMIC DNA]</scope>
    <source>
        <strain evidence="1">JXDWG</strain>
        <tissue evidence="1">Leaf</tissue>
    </source>
</reference>
<keyword evidence="2" id="KW-1185">Reference proteome</keyword>
<accession>A0AAP0KAA6</accession>
<protein>
    <submittedName>
        <fullName evidence="1">Uncharacterized protein</fullName>
    </submittedName>
</protein>
<name>A0AAP0KAA6_9MAGN</name>
<dbReference type="Proteomes" id="UP001419268">
    <property type="component" value="Unassembled WGS sequence"/>
</dbReference>
<evidence type="ECO:0000313" key="2">
    <source>
        <dbReference type="Proteomes" id="UP001419268"/>
    </source>
</evidence>
<evidence type="ECO:0000313" key="1">
    <source>
        <dbReference type="EMBL" id="KAK9148876.1"/>
    </source>
</evidence>
<comment type="caution">
    <text evidence="1">The sequence shown here is derived from an EMBL/GenBank/DDBJ whole genome shotgun (WGS) entry which is preliminary data.</text>
</comment>
<proteinExistence type="predicted"/>